<organism evidence="5 6">
    <name type="scientific">Hymenobacter jejuensis</name>
    <dbReference type="NCBI Taxonomy" id="2502781"/>
    <lineage>
        <taxon>Bacteria</taxon>
        <taxon>Pseudomonadati</taxon>
        <taxon>Bacteroidota</taxon>
        <taxon>Cytophagia</taxon>
        <taxon>Cytophagales</taxon>
        <taxon>Hymenobacteraceae</taxon>
        <taxon>Hymenobacter</taxon>
    </lineage>
</organism>
<reference evidence="5 6" key="1">
    <citation type="submission" date="2019-06" db="EMBL/GenBank/DDBJ databases">
        <authorList>
            <person name="Srinivasan S."/>
        </authorList>
    </citation>
    <scope>NUCLEOTIDE SEQUENCE [LARGE SCALE GENOMIC DNA]</scope>
    <source>
        <strain evidence="5 6">17J68-5</strain>
    </source>
</reference>
<dbReference type="KEGG" id="hyj:FHG12_01705"/>
<proteinExistence type="predicted"/>
<dbReference type="Gene3D" id="3.40.630.10">
    <property type="entry name" value="Zn peptidases"/>
    <property type="match status" value="1"/>
</dbReference>
<name>A0A5B7ZUU2_9BACT</name>
<dbReference type="Pfam" id="PF16254">
    <property type="entry name" value="DUF4910"/>
    <property type="match status" value="1"/>
</dbReference>
<feature type="binding site" evidence="1">
    <location>
        <position position="208"/>
    </location>
    <ligand>
        <name>Zn(2+)</name>
        <dbReference type="ChEBI" id="CHEBI:29105"/>
    </ligand>
</feature>
<evidence type="ECO:0000313" key="5">
    <source>
        <dbReference type="EMBL" id="QDA58891.1"/>
    </source>
</evidence>
<dbReference type="Gene3D" id="3.50.30.90">
    <property type="match status" value="1"/>
</dbReference>
<dbReference type="PIRSF" id="PIRSF015244">
    <property type="entry name" value="UCP015244"/>
    <property type="match status" value="1"/>
</dbReference>
<evidence type="ECO:0000259" key="3">
    <source>
        <dbReference type="Pfam" id="PF16221"/>
    </source>
</evidence>
<dbReference type="Pfam" id="PF16221">
    <property type="entry name" value="HTH_47"/>
    <property type="match status" value="1"/>
</dbReference>
<dbReference type="InterPro" id="IPR032589">
    <property type="entry name" value="DUF4910"/>
</dbReference>
<dbReference type="InterPro" id="IPR036388">
    <property type="entry name" value="WH-like_DNA-bd_sf"/>
</dbReference>
<sequence length="460" mass="50833">MALYMLGLEFTPVSSVVPAAAPADLGTLLHALLLRLYPICRSITGNGVRQTLAILREQLPNMVVHEVPSGTPALDWTVPPEWNVREAWIKNAAGERVIDFRNHNLHVLNYSTPKQGWVPIAELREHLFSLPAQPDLIPYRTSYYNPNWGFCLSHNQLQTLNEAEYEVCIDATLDPNGSLTYGELLVPGEVEDEVLISCHCCHPSLANDNLSGMVVVAELARQLSERPHRLSYRFVFGPGTIGAITWLSRQTPDGLARIRHGLVATLLGGDGAFTYKRSRRGNADIDRVVAHVLRTGGYAHELRDFIPYGYDERQYCSPGFNLPVGCLSRTPFGEFPEYHTSADDCEFVQPAQLVGSLALYERVIEVLEGNQYYQNLSPYGEPQLGRRGLYQAIKSQASPREAEMALLWVLNQADGTHDLIAIAECSGLSFNVIREAAAQLLAAGLLAEKASALSEPPPFS</sequence>
<dbReference type="AlphaFoldDB" id="A0A5B7ZUU2"/>
<dbReference type="GO" id="GO:0046872">
    <property type="term" value="F:metal ion binding"/>
    <property type="evidence" value="ECO:0007669"/>
    <property type="project" value="UniProtKB-KW"/>
</dbReference>
<evidence type="ECO:0000259" key="4">
    <source>
        <dbReference type="Pfam" id="PF16254"/>
    </source>
</evidence>
<keyword evidence="1" id="KW-0479">Metal-binding</keyword>
<keyword evidence="1" id="KW-0862">Zinc</keyword>
<dbReference type="SUPFAM" id="SSF53187">
    <property type="entry name" value="Zn-dependent exopeptidases"/>
    <property type="match status" value="1"/>
</dbReference>
<feature type="binding site" evidence="1">
    <location>
        <position position="339"/>
    </location>
    <ligand>
        <name>Zn(2+)</name>
        <dbReference type="ChEBI" id="CHEBI:29105"/>
    </ligand>
</feature>
<evidence type="ECO:0000313" key="6">
    <source>
        <dbReference type="Proteomes" id="UP000305398"/>
    </source>
</evidence>
<feature type="domain" description="DUF2172" evidence="2">
    <location>
        <begin position="81"/>
        <end position="172"/>
    </location>
</feature>
<dbReference type="EMBL" id="CP040896">
    <property type="protein sequence ID" value="QDA58891.1"/>
    <property type="molecule type" value="Genomic_DNA"/>
</dbReference>
<dbReference type="InterPro" id="IPR032622">
    <property type="entry name" value="UCP01524_HTH"/>
</dbReference>
<dbReference type="InterPro" id="IPR032610">
    <property type="entry name" value="DUF2172"/>
</dbReference>
<dbReference type="InterPro" id="IPR012353">
    <property type="entry name" value="UCP015244"/>
</dbReference>
<feature type="binding site" evidence="1">
    <location>
        <position position="202"/>
    </location>
    <ligand>
        <name>Zn(2+)</name>
        <dbReference type="ChEBI" id="CHEBI:29105"/>
    </ligand>
</feature>
<dbReference type="RefSeq" id="WP_139513957.1">
    <property type="nucleotide sequence ID" value="NZ_CP040896.1"/>
</dbReference>
<dbReference type="OrthoDB" id="9765654at2"/>
<dbReference type="Pfam" id="PF09940">
    <property type="entry name" value="DUF2172"/>
    <property type="match status" value="1"/>
</dbReference>
<dbReference type="Gene3D" id="1.10.10.10">
    <property type="entry name" value="Winged helix-like DNA-binding domain superfamily/Winged helix DNA-binding domain"/>
    <property type="match status" value="1"/>
</dbReference>
<dbReference type="Proteomes" id="UP000305398">
    <property type="component" value="Chromosome"/>
</dbReference>
<evidence type="ECO:0000256" key="1">
    <source>
        <dbReference type="PIRSR" id="PIRSR015244-50"/>
    </source>
</evidence>
<feature type="domain" description="UCP01524 winged helix-turn-helix" evidence="3">
    <location>
        <begin position="372"/>
        <end position="447"/>
    </location>
</feature>
<accession>A0A5B7ZUU2</accession>
<feature type="domain" description="DUF4910" evidence="4">
    <location>
        <begin position="30"/>
        <end position="370"/>
    </location>
</feature>
<evidence type="ECO:0000259" key="2">
    <source>
        <dbReference type="Pfam" id="PF09940"/>
    </source>
</evidence>
<protein>
    <submittedName>
        <fullName evidence="5">DUF4910 domain-containing protein</fullName>
    </submittedName>
</protein>
<keyword evidence="6" id="KW-1185">Reference proteome</keyword>
<gene>
    <name evidence="5" type="ORF">FHG12_01705</name>
</gene>
<comment type="cofactor">
    <cofactor evidence="1">
        <name>Zn(2+)</name>
        <dbReference type="ChEBI" id="CHEBI:29105"/>
    </cofactor>
    <text evidence="1">Binds 1 zinc ion per subunit.</text>
</comment>